<organism evidence="4 5">
    <name type="scientific">Aphanomyces euteiches</name>
    <dbReference type="NCBI Taxonomy" id="100861"/>
    <lineage>
        <taxon>Eukaryota</taxon>
        <taxon>Sar</taxon>
        <taxon>Stramenopiles</taxon>
        <taxon>Oomycota</taxon>
        <taxon>Saprolegniomycetes</taxon>
        <taxon>Saprolegniales</taxon>
        <taxon>Verrucalvaceae</taxon>
        <taxon>Aphanomyces</taxon>
    </lineage>
</organism>
<comment type="caution">
    <text evidence="4">The sequence shown here is derived from an EMBL/GenBank/DDBJ whole genome shotgun (WGS) entry which is preliminary data.</text>
</comment>
<sequence>MSRVSSFLMRAVDSASDLKTLHRVSPMTELVVEGDDELARATPPPVLEKQPATPVSHGRLTIRVIEGCDLPSMKMDPIQSVAKTTSGWVKSLKRGLSNGRNTPMENRSISSVSVCVVVHSNGEPRHNYSTECIFIAHEMWNECFTIDSVCSEETLILYGLDRMQHTPHYDLPLDVEEHPGLLGKVTIPLSRLPENEEIEQWYSFTGNSLAQPLNRAAIRVSLKYTTSEPIPSPSDPTMQLEESSHCPNPDQSLPTGLIDYILLVGPNGSQDNVVLRRYPSEDRVKFPLPTKIEWFCFPNGYEVVSSDTRPPTKQFTFVLSGGTDGLSKCHGSCLITYYSDIHGEWKAACLCILSRVPLVKFMKEVLVALAWQYLDDVSIADLYFNELTRNIPIPIRNLLDVSIKLAGQPWTLSLPGHFHPDHSSHLNDHSNVLLPPVSHSMKTFFHTFPLQTVIHLVVMALCEYRIVVHSTNLSLLCPITESLKALLYPFRWQHPYVPILPLILSEYLQAPLPYILGVQSSWLPNLFESGRPDHLILVDVDRGVIVTANEAHLPSLPIALTRELYSRLRKILEEEWSSFVQQNIRLVFATYLTTMMKGYRDCLFFVNSSFPVFNKSRFLSSYVPPEMIPMVTKILNTQAFETFLESHSFSNMNAFHAIYTLLCQSQEQLWLGCSPEMFSNFRNMTLFVELAQPPNSPTTLQEMALAIESSTFKIQEHDHNISYQERSWTLSEVASAIGVNQTILEEAICPKRTQDCPQNTLHRQLSTEEEKVEQSIHKCLVAIFSSDETISESTKQACENSFQAQYARELFVLILMQPHHRPQKSEKYNPRGSGRCLGKTGFQLLLGLATIVLEQCAINEDFTNARGLLQVSTQFYRMVETNNQKQVGFGGKKEYLLQYLKSHAICRSLDMWQHALRDIETAMKADQEVNVSDDLFFSHMGSLVYDMLNVDVPVAHSHTFVSAMCNKYSKGLELQETLAQLVENLNRAIVLSKDSG</sequence>
<dbReference type="PANTHER" id="PTHR12296">
    <property type="entry name" value="DENN DOMAIN-CONTAINING PROTEIN 4"/>
    <property type="match status" value="1"/>
</dbReference>
<dbReference type="InterPro" id="IPR000008">
    <property type="entry name" value="C2_dom"/>
</dbReference>
<dbReference type="InterPro" id="IPR005113">
    <property type="entry name" value="uDENN_dom"/>
</dbReference>
<dbReference type="SMART" id="SM00239">
    <property type="entry name" value="C2"/>
    <property type="match status" value="1"/>
</dbReference>
<dbReference type="InterPro" id="IPR051696">
    <property type="entry name" value="DENN_Domain_GEFs"/>
</dbReference>
<dbReference type="InterPro" id="IPR035892">
    <property type="entry name" value="C2_domain_sf"/>
</dbReference>
<name>A0A6G0XTD1_9STRA</name>
<dbReference type="Pfam" id="PF03456">
    <property type="entry name" value="uDENN"/>
    <property type="match status" value="1"/>
</dbReference>
<evidence type="ECO:0000313" key="5">
    <source>
        <dbReference type="Proteomes" id="UP000481153"/>
    </source>
</evidence>
<feature type="region of interest" description="Disordered" evidence="1">
    <location>
        <begin position="227"/>
        <end position="248"/>
    </location>
</feature>
<dbReference type="InterPro" id="IPR043153">
    <property type="entry name" value="DENN_C"/>
</dbReference>
<dbReference type="Gene3D" id="2.60.40.150">
    <property type="entry name" value="C2 domain"/>
    <property type="match status" value="1"/>
</dbReference>
<keyword evidence="5" id="KW-1185">Reference proteome</keyword>
<dbReference type="PROSITE" id="PS50004">
    <property type="entry name" value="C2"/>
    <property type="match status" value="1"/>
</dbReference>
<gene>
    <name evidence="4" type="ORF">Ae201684_001431</name>
</gene>
<proteinExistence type="predicted"/>
<feature type="domain" description="C2" evidence="2">
    <location>
        <begin position="39"/>
        <end position="202"/>
    </location>
</feature>
<dbReference type="SMART" id="SM00799">
    <property type="entry name" value="DENN"/>
    <property type="match status" value="1"/>
</dbReference>
<dbReference type="Pfam" id="PF02141">
    <property type="entry name" value="DENN"/>
    <property type="match status" value="1"/>
</dbReference>
<dbReference type="Proteomes" id="UP000481153">
    <property type="component" value="Unassembled WGS sequence"/>
</dbReference>
<dbReference type="Gene3D" id="3.40.50.11500">
    <property type="match status" value="1"/>
</dbReference>
<dbReference type="SMART" id="SM00800">
    <property type="entry name" value="uDENN"/>
    <property type="match status" value="1"/>
</dbReference>
<dbReference type="AlphaFoldDB" id="A0A6G0XTD1"/>
<dbReference type="PROSITE" id="PS50211">
    <property type="entry name" value="DENN"/>
    <property type="match status" value="1"/>
</dbReference>
<dbReference type="Gene3D" id="3.30.450.200">
    <property type="match status" value="1"/>
</dbReference>
<evidence type="ECO:0000259" key="3">
    <source>
        <dbReference type="PROSITE" id="PS50211"/>
    </source>
</evidence>
<dbReference type="VEuPathDB" id="FungiDB:AeMF1_002671"/>
<dbReference type="SUPFAM" id="SSF49562">
    <property type="entry name" value="C2 domain (Calcium/lipid-binding domain, CaLB)"/>
    <property type="match status" value="1"/>
</dbReference>
<protein>
    <submittedName>
        <fullName evidence="4">Uncharacterized protein</fullName>
    </submittedName>
</protein>
<evidence type="ECO:0000256" key="1">
    <source>
        <dbReference type="SAM" id="MobiDB-lite"/>
    </source>
</evidence>
<accession>A0A6G0XTD1</accession>
<dbReference type="GO" id="GO:0031410">
    <property type="term" value="C:cytoplasmic vesicle"/>
    <property type="evidence" value="ECO:0007669"/>
    <property type="project" value="TreeGrafter"/>
</dbReference>
<evidence type="ECO:0000259" key="2">
    <source>
        <dbReference type="PROSITE" id="PS50004"/>
    </source>
</evidence>
<reference evidence="4 5" key="1">
    <citation type="submission" date="2019-07" db="EMBL/GenBank/DDBJ databases">
        <title>Genomics analysis of Aphanomyces spp. identifies a new class of oomycete effector associated with host adaptation.</title>
        <authorList>
            <person name="Gaulin E."/>
        </authorList>
    </citation>
    <scope>NUCLEOTIDE SEQUENCE [LARGE SCALE GENOMIC DNA]</scope>
    <source>
        <strain evidence="4 5">ATCC 201684</strain>
    </source>
</reference>
<evidence type="ECO:0000313" key="4">
    <source>
        <dbReference type="EMBL" id="KAF0743780.1"/>
    </source>
</evidence>
<dbReference type="SMART" id="SM00801">
    <property type="entry name" value="dDENN"/>
    <property type="match status" value="1"/>
</dbReference>
<dbReference type="InterPro" id="IPR005112">
    <property type="entry name" value="dDENN_dom"/>
</dbReference>
<feature type="domain" description="UDENN" evidence="3">
    <location>
        <begin position="259"/>
        <end position="654"/>
    </location>
</feature>
<dbReference type="InterPro" id="IPR001194">
    <property type="entry name" value="cDENN_dom"/>
</dbReference>
<dbReference type="PANTHER" id="PTHR12296:SF21">
    <property type="entry name" value="DENN DOMAIN-CONTAINING PROTEIN 3"/>
    <property type="match status" value="1"/>
</dbReference>
<dbReference type="InterPro" id="IPR037516">
    <property type="entry name" value="Tripartite_DENN"/>
</dbReference>
<dbReference type="EMBL" id="VJMJ01000012">
    <property type="protein sequence ID" value="KAF0743780.1"/>
    <property type="molecule type" value="Genomic_DNA"/>
</dbReference>
<dbReference type="GO" id="GO:0032483">
    <property type="term" value="P:regulation of Rab protein signal transduction"/>
    <property type="evidence" value="ECO:0007669"/>
    <property type="project" value="TreeGrafter"/>
</dbReference>